<dbReference type="AlphaFoldDB" id="A0AB39UDP4"/>
<dbReference type="EMBL" id="CP129682">
    <property type="protein sequence ID" value="XDS48405.1"/>
    <property type="molecule type" value="Genomic_DNA"/>
</dbReference>
<proteinExistence type="predicted"/>
<dbReference type="CDD" id="cd02432">
    <property type="entry name" value="Nodulin-21_like_1"/>
    <property type="match status" value="1"/>
</dbReference>
<dbReference type="GO" id="GO:0030026">
    <property type="term" value="P:intracellular manganese ion homeostasis"/>
    <property type="evidence" value="ECO:0007669"/>
    <property type="project" value="InterPro"/>
</dbReference>
<feature type="compositionally biased region" description="Polar residues" evidence="5">
    <location>
        <begin position="1"/>
        <end position="11"/>
    </location>
</feature>
<accession>A0AB39UDP4</accession>
<keyword evidence="2 6" id="KW-0812">Transmembrane</keyword>
<dbReference type="InterPro" id="IPR008217">
    <property type="entry name" value="Ccc1_fam"/>
</dbReference>
<dbReference type="EMBL" id="CP129683">
    <property type="protein sequence ID" value="XDS51474.1"/>
    <property type="molecule type" value="Genomic_DNA"/>
</dbReference>
<dbReference type="PANTHER" id="PTHR31851">
    <property type="entry name" value="FE(2+)/MN(2+) TRANSPORTER PCL1"/>
    <property type="match status" value="1"/>
</dbReference>
<dbReference type="KEGG" id="bfk:QN062_04740"/>
<dbReference type="EMBL" id="CP129675">
    <property type="protein sequence ID" value="XDS46888.1"/>
    <property type="molecule type" value="Genomic_DNA"/>
</dbReference>
<evidence type="ECO:0000256" key="6">
    <source>
        <dbReference type="SAM" id="Phobius"/>
    </source>
</evidence>
<feature type="transmembrane region" description="Helical" evidence="6">
    <location>
        <begin position="255"/>
        <end position="276"/>
    </location>
</feature>
<organism evidence="7">
    <name type="scientific">Bifidobacterium fermentum</name>
    <dbReference type="NCBI Taxonomy" id="3059035"/>
    <lineage>
        <taxon>Bacteria</taxon>
        <taxon>Bacillati</taxon>
        <taxon>Actinomycetota</taxon>
        <taxon>Actinomycetes</taxon>
        <taxon>Bifidobacteriales</taxon>
        <taxon>Bifidobacteriaceae</taxon>
        <taxon>Bifidobacterium</taxon>
    </lineage>
</organism>
<dbReference type="GO" id="GO:0005384">
    <property type="term" value="F:manganese ion transmembrane transporter activity"/>
    <property type="evidence" value="ECO:0007669"/>
    <property type="project" value="InterPro"/>
</dbReference>
<feature type="compositionally biased region" description="Basic and acidic residues" evidence="5">
    <location>
        <begin position="32"/>
        <end position="45"/>
    </location>
</feature>
<sequence length="309" mass="32697">MTNNCASQPKSGQLAKGASSAITGKSTTRPAKGTEHERSLPDSRTDASGSAIPTRIQGGWLGIEQTPAIREAITPHPGEIHNKSNESSKALNSLRAAVLGANDGIVSVAGTILGVAGADNNPHALLIAGVAAISAGAFSMAGGEYVSVSAQRDTEKSILEKERWELINLPDEELDELTQIYETKGMTHPTAYKAAYEAMHHDALRAHALEELNIDPNELTNPWHAGISSFFAFLSGGLIPLLISQIPATFTIRVMLIVAAVAFALLLTGFVSAQIVGTKRRTAILRNVIMGLSTMLFAWVIGHIFGVTV</sequence>
<dbReference type="GO" id="GO:0012505">
    <property type="term" value="C:endomembrane system"/>
    <property type="evidence" value="ECO:0007669"/>
    <property type="project" value="UniProtKB-SubCell"/>
</dbReference>
<dbReference type="RefSeq" id="WP_369342437.1">
    <property type="nucleotide sequence ID" value="NZ_CP129675.1"/>
</dbReference>
<evidence type="ECO:0000256" key="4">
    <source>
        <dbReference type="ARBA" id="ARBA00023136"/>
    </source>
</evidence>
<keyword evidence="3 6" id="KW-1133">Transmembrane helix</keyword>
<comment type="subcellular location">
    <subcellularLocation>
        <location evidence="1">Endomembrane system</location>
        <topology evidence="1">Multi-pass membrane protein</topology>
    </subcellularLocation>
</comment>
<evidence type="ECO:0000313" key="9">
    <source>
        <dbReference type="EMBL" id="XDS51474.1"/>
    </source>
</evidence>
<evidence type="ECO:0000256" key="2">
    <source>
        <dbReference type="ARBA" id="ARBA00022692"/>
    </source>
</evidence>
<evidence type="ECO:0000313" key="8">
    <source>
        <dbReference type="EMBL" id="XDS48405.1"/>
    </source>
</evidence>
<keyword evidence="4 6" id="KW-0472">Membrane</keyword>
<protein>
    <submittedName>
        <fullName evidence="7">VIT family protein</fullName>
    </submittedName>
</protein>
<evidence type="ECO:0000256" key="5">
    <source>
        <dbReference type="SAM" id="MobiDB-lite"/>
    </source>
</evidence>
<dbReference type="Pfam" id="PF01988">
    <property type="entry name" value="VIT1"/>
    <property type="match status" value="1"/>
</dbReference>
<reference evidence="7" key="1">
    <citation type="submission" date="2023-07" db="EMBL/GenBank/DDBJ databases">
        <title>Bifidobacterium aquikefiriaerophilum sp. nov. and Bifidobacterium eccum sp. nov., isolated from water kefir.</title>
        <authorList>
            <person name="Breselge S."/>
            <person name="Bellassi P."/>
            <person name="Barcenilla C."/>
            <person name="Alvarez-Ordonez A."/>
            <person name="Morelli L."/>
            <person name="Cotter P.D."/>
        </authorList>
    </citation>
    <scope>NUCLEOTIDE SEQUENCE</scope>
    <source>
        <strain evidence="9">WK012_4_13</strain>
        <strain evidence="8">WK013_4_14</strain>
        <strain evidence="7">WK048_4_13</strain>
    </source>
</reference>
<gene>
    <name evidence="9" type="ORF">QN062_04740</name>
    <name evidence="8" type="ORF">QN216_08755</name>
    <name evidence="7" type="ORF">QN217_01710</name>
</gene>
<feature type="compositionally biased region" description="Polar residues" evidence="5">
    <location>
        <begin position="20"/>
        <end position="29"/>
    </location>
</feature>
<name>A0AB39UDP4_9BIFI</name>
<feature type="transmembrane region" description="Helical" evidence="6">
    <location>
        <begin position="288"/>
        <end position="307"/>
    </location>
</feature>
<evidence type="ECO:0000256" key="1">
    <source>
        <dbReference type="ARBA" id="ARBA00004127"/>
    </source>
</evidence>
<evidence type="ECO:0000256" key="3">
    <source>
        <dbReference type="ARBA" id="ARBA00022989"/>
    </source>
</evidence>
<feature type="region of interest" description="Disordered" evidence="5">
    <location>
        <begin position="1"/>
        <end position="55"/>
    </location>
</feature>
<evidence type="ECO:0000313" key="7">
    <source>
        <dbReference type="EMBL" id="XDS46888.1"/>
    </source>
</evidence>
<feature type="transmembrane region" description="Helical" evidence="6">
    <location>
        <begin position="223"/>
        <end position="243"/>
    </location>
</feature>